<dbReference type="GO" id="GO:0016747">
    <property type="term" value="F:acyltransferase activity, transferring groups other than amino-acyl groups"/>
    <property type="evidence" value="ECO:0007669"/>
    <property type="project" value="InterPro"/>
</dbReference>
<organism evidence="2 3">
    <name type="scientific">Flammeovirga yaeyamensis</name>
    <dbReference type="NCBI Taxonomy" id="367791"/>
    <lineage>
        <taxon>Bacteria</taxon>
        <taxon>Pseudomonadati</taxon>
        <taxon>Bacteroidota</taxon>
        <taxon>Cytophagia</taxon>
        <taxon>Cytophagales</taxon>
        <taxon>Flammeovirgaceae</taxon>
        <taxon>Flammeovirga</taxon>
    </lineage>
</organism>
<keyword evidence="3" id="KW-1185">Reference proteome</keyword>
<dbReference type="InterPro" id="IPR000182">
    <property type="entry name" value="GNAT_dom"/>
</dbReference>
<sequence length="254" mass="28988">MNKVNLNFKKHANFIPQHHSLMRVLEGDSLTYIDSGFKSDTFNIIHIEDQNFTAESLKEGLSFIDNRLRVPCVWIDGADITDKGLEVFDTLDMIRNDSSVMLSLDIKETTEYKPSSKISRTKQKQDIIDHAFVIANNWDPFDVEVLHYYNRASEFLLDQNNSLMFNYFDGEATVGVIELFIEPDQPTTAGIYNLSVLKENRKQGIGFQLIQHALYTAQALGVNNVVAHASDDSVRLFEKLEFVKEGEIVEFGKK</sequence>
<proteinExistence type="predicted"/>
<reference evidence="2 3" key="1">
    <citation type="submission" date="2021-05" db="EMBL/GenBank/DDBJ databases">
        <title>Comparative genomic studies on the polysaccharide-degrading batcterial strains of the Flammeovirga genus.</title>
        <authorList>
            <person name="Zewei F."/>
            <person name="Zheng Z."/>
            <person name="Yu L."/>
            <person name="Ruyue G."/>
            <person name="Yanhong M."/>
            <person name="Yuanyuan C."/>
            <person name="Jingyan G."/>
            <person name="Wenjun H."/>
        </authorList>
    </citation>
    <scope>NUCLEOTIDE SEQUENCE [LARGE SCALE GENOMIC DNA]</scope>
    <source>
        <strain evidence="2 3">NBRC:100898</strain>
    </source>
</reference>
<dbReference type="EMBL" id="CP076133">
    <property type="protein sequence ID" value="QWG04933.1"/>
    <property type="molecule type" value="Genomic_DNA"/>
</dbReference>
<dbReference type="CDD" id="cd04301">
    <property type="entry name" value="NAT_SF"/>
    <property type="match status" value="1"/>
</dbReference>
<dbReference type="Pfam" id="PF00583">
    <property type="entry name" value="Acetyltransf_1"/>
    <property type="match status" value="1"/>
</dbReference>
<name>A0AAX1NBK6_9BACT</name>
<dbReference type="PROSITE" id="PS51186">
    <property type="entry name" value="GNAT"/>
    <property type="match status" value="1"/>
</dbReference>
<dbReference type="InterPro" id="IPR016181">
    <property type="entry name" value="Acyl_CoA_acyltransferase"/>
</dbReference>
<dbReference type="KEGG" id="fya:KMW28_21150"/>
<evidence type="ECO:0000259" key="1">
    <source>
        <dbReference type="PROSITE" id="PS51186"/>
    </source>
</evidence>
<dbReference type="AlphaFoldDB" id="A0AAX1NBK6"/>
<dbReference type="RefSeq" id="WP_169662368.1">
    <property type="nucleotide sequence ID" value="NZ_CP076133.1"/>
</dbReference>
<evidence type="ECO:0000313" key="2">
    <source>
        <dbReference type="EMBL" id="QWG04933.1"/>
    </source>
</evidence>
<dbReference type="Gene3D" id="3.40.630.30">
    <property type="match status" value="1"/>
</dbReference>
<dbReference type="SUPFAM" id="SSF55729">
    <property type="entry name" value="Acyl-CoA N-acyltransferases (Nat)"/>
    <property type="match status" value="1"/>
</dbReference>
<evidence type="ECO:0000313" key="3">
    <source>
        <dbReference type="Proteomes" id="UP000678679"/>
    </source>
</evidence>
<protein>
    <submittedName>
        <fullName evidence="2">GNAT family N-acetyltransferase</fullName>
    </submittedName>
</protein>
<dbReference type="Proteomes" id="UP000678679">
    <property type="component" value="Chromosome 2"/>
</dbReference>
<feature type="domain" description="N-acetyltransferase" evidence="1">
    <location>
        <begin position="117"/>
        <end position="254"/>
    </location>
</feature>
<gene>
    <name evidence="2" type="ORF">KMW28_21150</name>
</gene>
<accession>A0AAX1NBK6</accession>